<keyword evidence="2" id="KW-0519">Myristate</keyword>
<dbReference type="SMART" id="SM00177">
    <property type="entry name" value="ARF"/>
    <property type="match status" value="1"/>
</dbReference>
<comment type="caution">
    <text evidence="9">The sequence shown here is derived from an EMBL/GenBank/DDBJ whole genome shotgun (WGS) entry which is preliminary data.</text>
</comment>
<accession>A0A6A1WW50</accession>
<sequence>MAAIFELVPLIVEAVVEGAAVEGVAVEAAAVEAAAVEGAMMETALVEGAAVEGAAVEGAAVEAAAIEVVEGAAVEAKGMATALKGFAGKALTNFTMGVFTGGGFFVGTEVFKLLKDKIQGLPVETVESDGVRLTARDVGKNYKEPPSLVPANCVIFVVDSNDRDRISEAREELHRMLGEVSTLFFAVGEFISMALLTPWLITCRGKPLLVFANKKDIPNAMSTSEITAKLGLTPDIGCRWHVQATCGTSGEGLNEGFSWLIENISKGKISLAPP</sequence>
<evidence type="ECO:0000256" key="5">
    <source>
        <dbReference type="ARBA" id="ARBA00022927"/>
    </source>
</evidence>
<evidence type="ECO:0000256" key="6">
    <source>
        <dbReference type="ARBA" id="ARBA00023134"/>
    </source>
</evidence>
<reference evidence="9 10" key="1">
    <citation type="journal article" date="2019" name="Plant Biotechnol. J.">
        <title>The red bayberry genome and genetic basis of sex determination.</title>
        <authorList>
            <person name="Jia H.M."/>
            <person name="Jia H.J."/>
            <person name="Cai Q.L."/>
            <person name="Wang Y."/>
            <person name="Zhao H.B."/>
            <person name="Yang W.F."/>
            <person name="Wang G.Y."/>
            <person name="Li Y.H."/>
            <person name="Zhan D.L."/>
            <person name="Shen Y.T."/>
            <person name="Niu Q.F."/>
            <person name="Chang L."/>
            <person name="Qiu J."/>
            <person name="Zhao L."/>
            <person name="Xie H.B."/>
            <person name="Fu W.Y."/>
            <person name="Jin J."/>
            <person name="Li X.W."/>
            <person name="Jiao Y."/>
            <person name="Zhou C.C."/>
            <person name="Tu T."/>
            <person name="Chai C.Y."/>
            <person name="Gao J.L."/>
            <person name="Fan L.J."/>
            <person name="van de Weg E."/>
            <person name="Wang J.Y."/>
            <person name="Gao Z.S."/>
        </authorList>
    </citation>
    <scope>NUCLEOTIDE SEQUENCE [LARGE SCALE GENOMIC DNA]</scope>
    <source>
        <tissue evidence="9">Leaves</tissue>
    </source>
</reference>
<keyword evidence="4" id="KW-0931">ER-Golgi transport</keyword>
<dbReference type="Gene3D" id="3.40.50.300">
    <property type="entry name" value="P-loop containing nucleotide triphosphate hydrolases"/>
    <property type="match status" value="1"/>
</dbReference>
<keyword evidence="8" id="KW-0732">Signal</keyword>
<name>A0A6A1WW50_9ROSI</name>
<dbReference type="GO" id="GO:0005525">
    <property type="term" value="F:GTP binding"/>
    <property type="evidence" value="ECO:0007669"/>
    <property type="project" value="UniProtKB-KW"/>
</dbReference>
<dbReference type="InterPro" id="IPR027417">
    <property type="entry name" value="P-loop_NTPase"/>
</dbReference>
<comment type="similarity">
    <text evidence="1">Belongs to the small GTPase superfamily. Arf family.</text>
</comment>
<proteinExistence type="inferred from homology"/>
<feature type="signal peptide" evidence="8">
    <location>
        <begin position="1"/>
        <end position="18"/>
    </location>
</feature>
<dbReference type="Pfam" id="PF00025">
    <property type="entry name" value="Arf"/>
    <property type="match status" value="2"/>
</dbReference>
<dbReference type="GO" id="GO:0015031">
    <property type="term" value="P:protein transport"/>
    <property type="evidence" value="ECO:0007669"/>
    <property type="project" value="UniProtKB-KW"/>
</dbReference>
<dbReference type="PROSITE" id="PS51417">
    <property type="entry name" value="ARF"/>
    <property type="match status" value="1"/>
</dbReference>
<keyword evidence="2" id="KW-0449">Lipoprotein</keyword>
<dbReference type="InterPro" id="IPR024156">
    <property type="entry name" value="Small_GTPase_ARF"/>
</dbReference>
<evidence type="ECO:0000256" key="2">
    <source>
        <dbReference type="ARBA" id="ARBA00022707"/>
    </source>
</evidence>
<dbReference type="AlphaFoldDB" id="A0A6A1WW50"/>
<evidence type="ECO:0000256" key="1">
    <source>
        <dbReference type="ARBA" id="ARBA00010290"/>
    </source>
</evidence>
<dbReference type="GO" id="GO:0003924">
    <property type="term" value="F:GTPase activity"/>
    <property type="evidence" value="ECO:0007669"/>
    <property type="project" value="InterPro"/>
</dbReference>
<keyword evidence="5" id="KW-0653">Protein transport</keyword>
<dbReference type="InterPro" id="IPR006689">
    <property type="entry name" value="Small_GTPase_ARF/SAR"/>
</dbReference>
<evidence type="ECO:0000256" key="3">
    <source>
        <dbReference type="ARBA" id="ARBA00022741"/>
    </source>
</evidence>
<evidence type="ECO:0000256" key="8">
    <source>
        <dbReference type="SAM" id="SignalP"/>
    </source>
</evidence>
<feature type="binding site" evidence="7">
    <location>
        <begin position="213"/>
        <end position="216"/>
    </location>
    <ligand>
        <name>GTP</name>
        <dbReference type="ChEBI" id="CHEBI:37565"/>
    </ligand>
</feature>
<evidence type="ECO:0000256" key="7">
    <source>
        <dbReference type="PIRSR" id="PIRSR606689-1"/>
    </source>
</evidence>
<evidence type="ECO:0000256" key="4">
    <source>
        <dbReference type="ARBA" id="ARBA00022892"/>
    </source>
</evidence>
<evidence type="ECO:0000313" key="9">
    <source>
        <dbReference type="EMBL" id="KAB1226930.1"/>
    </source>
</evidence>
<keyword evidence="3 7" id="KW-0547">Nucleotide-binding</keyword>
<dbReference type="GO" id="GO:0016192">
    <property type="term" value="P:vesicle-mediated transport"/>
    <property type="evidence" value="ECO:0007669"/>
    <property type="project" value="UniProtKB-KW"/>
</dbReference>
<protein>
    <submittedName>
        <fullName evidence="9">ADP-ribosylation factor 1</fullName>
    </submittedName>
</protein>
<evidence type="ECO:0000313" key="10">
    <source>
        <dbReference type="Proteomes" id="UP000516437"/>
    </source>
</evidence>
<organism evidence="9 10">
    <name type="scientific">Morella rubra</name>
    <name type="common">Chinese bayberry</name>
    <dbReference type="NCBI Taxonomy" id="262757"/>
    <lineage>
        <taxon>Eukaryota</taxon>
        <taxon>Viridiplantae</taxon>
        <taxon>Streptophyta</taxon>
        <taxon>Embryophyta</taxon>
        <taxon>Tracheophyta</taxon>
        <taxon>Spermatophyta</taxon>
        <taxon>Magnoliopsida</taxon>
        <taxon>eudicotyledons</taxon>
        <taxon>Gunneridae</taxon>
        <taxon>Pentapetalae</taxon>
        <taxon>rosids</taxon>
        <taxon>fabids</taxon>
        <taxon>Fagales</taxon>
        <taxon>Myricaceae</taxon>
        <taxon>Morella</taxon>
    </lineage>
</organism>
<dbReference type="SUPFAM" id="SSF52540">
    <property type="entry name" value="P-loop containing nucleoside triphosphate hydrolases"/>
    <property type="match status" value="1"/>
</dbReference>
<keyword evidence="10" id="KW-1185">Reference proteome</keyword>
<dbReference type="EMBL" id="RXIC02000019">
    <property type="protein sequence ID" value="KAB1226930.1"/>
    <property type="molecule type" value="Genomic_DNA"/>
</dbReference>
<feature type="chain" id="PRO_5025378468" evidence="8">
    <location>
        <begin position="19"/>
        <end position="274"/>
    </location>
</feature>
<dbReference type="Proteomes" id="UP000516437">
    <property type="component" value="Chromosome 1"/>
</dbReference>
<keyword evidence="5" id="KW-0813">Transport</keyword>
<dbReference type="PANTHER" id="PTHR11711">
    <property type="entry name" value="ADP RIBOSYLATION FACTOR-RELATED"/>
    <property type="match status" value="1"/>
</dbReference>
<dbReference type="OrthoDB" id="2011769at2759"/>
<keyword evidence="6 7" id="KW-0342">GTP-binding</keyword>
<gene>
    <name evidence="9" type="ORF">CJ030_MR1G003960</name>
</gene>